<comment type="similarity">
    <text evidence="1">Belongs to the short-chain dehydrogenases/reductases (SDR) family.</text>
</comment>
<dbReference type="PRINTS" id="PR00081">
    <property type="entry name" value="GDHRDH"/>
</dbReference>
<sequence length="283" mass="29633">MSDKVESINEGIARTVKLTRTDRAERDTRSFDRLRGKVALVVGGASGMGAAEARLFVREGARVVLGDIQDERGRALAEELGDAAAYVHLDTRSESDWAAAVDVAVTTFGGLHVLVNNAGVGRYGVIQEMDPKQWIDLIDIMLIGSYRGIRAVTPAITAAGGGSIIAISSVDGVASHAGLSGYSSAKFGVRGLVRSAALELGASNIRVNTIVPGLVDTPLIRPEGAPREALAPMEEQVPVGYAAEPHEVALAALFLASDDSWYVSGSDLLVDGGVMAKVPLEAR</sequence>
<gene>
    <name evidence="6" type="ORF">ABZ510_16335</name>
</gene>
<dbReference type="Gene3D" id="3.40.50.720">
    <property type="entry name" value="NAD(P)-binding Rossmann-like Domain"/>
    <property type="match status" value="1"/>
</dbReference>
<evidence type="ECO:0000256" key="3">
    <source>
        <dbReference type="ARBA" id="ARBA00023027"/>
    </source>
</evidence>
<keyword evidence="7" id="KW-1185">Reference proteome</keyword>
<dbReference type="InterPro" id="IPR020904">
    <property type="entry name" value="Sc_DH/Rdtase_CS"/>
</dbReference>
<dbReference type="SUPFAM" id="SSF51735">
    <property type="entry name" value="NAD(P)-binding Rossmann-fold domains"/>
    <property type="match status" value="1"/>
</dbReference>
<dbReference type="Pfam" id="PF13561">
    <property type="entry name" value="adh_short_C2"/>
    <property type="match status" value="1"/>
</dbReference>
<keyword evidence="2" id="KW-0560">Oxidoreductase</keyword>
<dbReference type="InterPro" id="IPR036291">
    <property type="entry name" value="NAD(P)-bd_dom_sf"/>
</dbReference>
<dbReference type="RefSeq" id="WP_356957864.1">
    <property type="nucleotide sequence ID" value="NZ_JBEYBD010000011.1"/>
</dbReference>
<evidence type="ECO:0000313" key="6">
    <source>
        <dbReference type="EMBL" id="MEU1953425.1"/>
    </source>
</evidence>
<keyword evidence="3" id="KW-0520">NAD</keyword>
<evidence type="ECO:0000256" key="4">
    <source>
        <dbReference type="ARBA" id="ARBA00023098"/>
    </source>
</evidence>
<evidence type="ECO:0000313" key="7">
    <source>
        <dbReference type="Proteomes" id="UP001550628"/>
    </source>
</evidence>
<name>A0ABV2WRC0_9NOCA</name>
<dbReference type="PANTHER" id="PTHR43180">
    <property type="entry name" value="3-OXOACYL-(ACYL-CARRIER-PROTEIN) REDUCTASE (AFU_ORTHOLOGUE AFUA_6G11210)"/>
    <property type="match status" value="1"/>
</dbReference>
<dbReference type="InterPro" id="IPR002347">
    <property type="entry name" value="SDR_fam"/>
</dbReference>
<organism evidence="6 7">
    <name type="scientific">Nocardia rhamnosiphila</name>
    <dbReference type="NCBI Taxonomy" id="426716"/>
    <lineage>
        <taxon>Bacteria</taxon>
        <taxon>Bacillati</taxon>
        <taxon>Actinomycetota</taxon>
        <taxon>Actinomycetes</taxon>
        <taxon>Mycobacteriales</taxon>
        <taxon>Nocardiaceae</taxon>
        <taxon>Nocardia</taxon>
    </lineage>
</organism>
<dbReference type="PRINTS" id="PR00080">
    <property type="entry name" value="SDRFAMILY"/>
</dbReference>
<keyword evidence="4" id="KW-0443">Lipid metabolism</keyword>
<dbReference type="Proteomes" id="UP001550628">
    <property type="component" value="Unassembled WGS sequence"/>
</dbReference>
<evidence type="ECO:0000256" key="1">
    <source>
        <dbReference type="ARBA" id="ARBA00006484"/>
    </source>
</evidence>
<reference evidence="6 7" key="1">
    <citation type="submission" date="2024-06" db="EMBL/GenBank/DDBJ databases">
        <title>The Natural Products Discovery Center: Release of the First 8490 Sequenced Strains for Exploring Actinobacteria Biosynthetic Diversity.</title>
        <authorList>
            <person name="Kalkreuter E."/>
            <person name="Kautsar S.A."/>
            <person name="Yang D."/>
            <person name="Bader C.D."/>
            <person name="Teijaro C.N."/>
            <person name="Fluegel L."/>
            <person name="Davis C.M."/>
            <person name="Simpson J.R."/>
            <person name="Lauterbach L."/>
            <person name="Steele A.D."/>
            <person name="Gui C."/>
            <person name="Meng S."/>
            <person name="Li G."/>
            <person name="Viehrig K."/>
            <person name="Ye F."/>
            <person name="Su P."/>
            <person name="Kiefer A.F."/>
            <person name="Nichols A."/>
            <person name="Cepeda A.J."/>
            <person name="Yan W."/>
            <person name="Fan B."/>
            <person name="Jiang Y."/>
            <person name="Adhikari A."/>
            <person name="Zheng C.-J."/>
            <person name="Schuster L."/>
            <person name="Cowan T.M."/>
            <person name="Smanski M.J."/>
            <person name="Chevrette M.G."/>
            <person name="De Carvalho L.P.S."/>
            <person name="Shen B."/>
        </authorList>
    </citation>
    <scope>NUCLEOTIDE SEQUENCE [LARGE SCALE GENOMIC DNA]</scope>
    <source>
        <strain evidence="6 7">NPDC019708</strain>
    </source>
</reference>
<proteinExistence type="inferred from homology"/>
<accession>A0ABV2WRC0</accession>
<dbReference type="EMBL" id="JBEYBF010000010">
    <property type="protein sequence ID" value="MEU1953425.1"/>
    <property type="molecule type" value="Genomic_DNA"/>
</dbReference>
<evidence type="ECO:0000256" key="5">
    <source>
        <dbReference type="ARBA" id="ARBA00023221"/>
    </source>
</evidence>
<keyword evidence="5" id="KW-0753">Steroid metabolism</keyword>
<dbReference type="PROSITE" id="PS00061">
    <property type="entry name" value="ADH_SHORT"/>
    <property type="match status" value="1"/>
</dbReference>
<protein>
    <submittedName>
        <fullName evidence="6">SDR family oxidoreductase</fullName>
    </submittedName>
</protein>
<evidence type="ECO:0000256" key="2">
    <source>
        <dbReference type="ARBA" id="ARBA00023002"/>
    </source>
</evidence>
<comment type="caution">
    <text evidence="6">The sequence shown here is derived from an EMBL/GenBank/DDBJ whole genome shotgun (WGS) entry which is preliminary data.</text>
</comment>
<dbReference type="PANTHER" id="PTHR43180:SF28">
    <property type="entry name" value="NAD(P)-BINDING ROSSMANN-FOLD SUPERFAMILY PROTEIN"/>
    <property type="match status" value="1"/>
</dbReference>